<dbReference type="InterPro" id="IPR017930">
    <property type="entry name" value="Myb_dom"/>
</dbReference>
<keyword evidence="3" id="KW-0805">Transcription regulation</keyword>
<feature type="domain" description="Myb-like" evidence="7">
    <location>
        <begin position="9"/>
        <end position="61"/>
    </location>
</feature>
<evidence type="ECO:0000256" key="3">
    <source>
        <dbReference type="ARBA" id="ARBA00023015"/>
    </source>
</evidence>
<evidence type="ECO:0000313" key="9">
    <source>
        <dbReference type="EMBL" id="KAJ4746435.1"/>
    </source>
</evidence>
<feature type="domain" description="HTH myb-type" evidence="8">
    <location>
        <begin position="66"/>
        <end position="116"/>
    </location>
</feature>
<keyword evidence="2" id="KW-0677">Repeat</keyword>
<dbReference type="InterPro" id="IPR015495">
    <property type="entry name" value="Myb_TF_plants"/>
</dbReference>
<sequence>MGKAPCCDGEEVKRGPWTQEEDEKLKDYMDKHGPGNWRNLPKKAGLNRCGKSCRLRWTNYLRPNIKRGKFSDEEERLIIQLHSILGNKWSAMAARLPGRTDNEIKNYWNTHVRKKLLKMGIDPVTHRRSMDLDALQQLPNLLAAAASVNFGNMLMPDPVSSYLKLTADVTQLAKIQLLQNLLQSIKPNFFHSDLHTAALGSQMTSQFGNVSQPSLSENMGMNVRGASEFQNTNTFDPNLILPMLNQPYCLTTGSNLDGLVGDKQLGSSCVPSDYVIPPLVPVSSCNATKTQMDPSVSYSTISAVTSSSSAMNSIASSPCEPWDVKHFLELDNDNIGWKEILECMASSCTSSTLPSHHAQAVISREGDAEGTK</sequence>
<evidence type="ECO:0000259" key="8">
    <source>
        <dbReference type="PROSITE" id="PS51294"/>
    </source>
</evidence>
<dbReference type="SUPFAM" id="SSF46689">
    <property type="entry name" value="Homeodomain-like"/>
    <property type="match status" value="1"/>
</dbReference>
<dbReference type="AlphaFoldDB" id="A0AAV8BTC8"/>
<reference evidence="9" key="1">
    <citation type="submission" date="2022-08" db="EMBL/GenBank/DDBJ databases">
        <authorList>
            <person name="Marques A."/>
        </authorList>
    </citation>
    <scope>NUCLEOTIDE SEQUENCE</scope>
    <source>
        <strain evidence="9">RhyPub2mFocal</strain>
        <tissue evidence="9">Leaves</tissue>
    </source>
</reference>
<organism evidence="9 10">
    <name type="scientific">Rhynchospora pubera</name>
    <dbReference type="NCBI Taxonomy" id="906938"/>
    <lineage>
        <taxon>Eukaryota</taxon>
        <taxon>Viridiplantae</taxon>
        <taxon>Streptophyta</taxon>
        <taxon>Embryophyta</taxon>
        <taxon>Tracheophyta</taxon>
        <taxon>Spermatophyta</taxon>
        <taxon>Magnoliopsida</taxon>
        <taxon>Liliopsida</taxon>
        <taxon>Poales</taxon>
        <taxon>Cyperaceae</taxon>
        <taxon>Cyperoideae</taxon>
        <taxon>Rhynchosporeae</taxon>
        <taxon>Rhynchospora</taxon>
    </lineage>
</organism>
<name>A0AAV8BTC8_9POAL</name>
<gene>
    <name evidence="9" type="ORF">LUZ62_080840</name>
</gene>
<keyword evidence="4" id="KW-0238">DNA-binding</keyword>
<protein>
    <submittedName>
        <fullName evidence="9">Myb transcription factor</fullName>
    </submittedName>
</protein>
<comment type="subcellular location">
    <subcellularLocation>
        <location evidence="1">Nucleus</location>
    </subcellularLocation>
</comment>
<dbReference type="InterPro" id="IPR001005">
    <property type="entry name" value="SANT/Myb"/>
</dbReference>
<accession>A0AAV8BTC8</accession>
<evidence type="ECO:0000313" key="10">
    <source>
        <dbReference type="Proteomes" id="UP001140206"/>
    </source>
</evidence>
<dbReference type="PROSITE" id="PS51294">
    <property type="entry name" value="HTH_MYB"/>
    <property type="match status" value="2"/>
</dbReference>
<feature type="domain" description="Myb-like" evidence="7">
    <location>
        <begin position="62"/>
        <end position="112"/>
    </location>
</feature>
<dbReference type="PROSITE" id="PS50090">
    <property type="entry name" value="MYB_LIKE"/>
    <property type="match status" value="2"/>
</dbReference>
<keyword evidence="10" id="KW-1185">Reference proteome</keyword>
<proteinExistence type="predicted"/>
<dbReference type="GO" id="GO:0005634">
    <property type="term" value="C:nucleus"/>
    <property type="evidence" value="ECO:0007669"/>
    <property type="project" value="UniProtKB-SubCell"/>
</dbReference>
<evidence type="ECO:0000256" key="4">
    <source>
        <dbReference type="ARBA" id="ARBA00023125"/>
    </source>
</evidence>
<evidence type="ECO:0000256" key="2">
    <source>
        <dbReference type="ARBA" id="ARBA00022737"/>
    </source>
</evidence>
<dbReference type="CDD" id="cd00167">
    <property type="entry name" value="SANT"/>
    <property type="match status" value="2"/>
</dbReference>
<keyword evidence="5" id="KW-0804">Transcription</keyword>
<dbReference type="Gene3D" id="1.10.10.60">
    <property type="entry name" value="Homeodomain-like"/>
    <property type="match status" value="2"/>
</dbReference>
<evidence type="ECO:0000256" key="5">
    <source>
        <dbReference type="ARBA" id="ARBA00023163"/>
    </source>
</evidence>
<dbReference type="PANTHER" id="PTHR47994:SF5">
    <property type="entry name" value="F14D16.11-RELATED"/>
    <property type="match status" value="1"/>
</dbReference>
<dbReference type="SMART" id="SM00717">
    <property type="entry name" value="SANT"/>
    <property type="match status" value="2"/>
</dbReference>
<dbReference type="PANTHER" id="PTHR47994">
    <property type="entry name" value="F14D16.11-RELATED"/>
    <property type="match status" value="1"/>
</dbReference>
<evidence type="ECO:0000256" key="6">
    <source>
        <dbReference type="ARBA" id="ARBA00023242"/>
    </source>
</evidence>
<dbReference type="Pfam" id="PF00249">
    <property type="entry name" value="Myb_DNA-binding"/>
    <property type="match status" value="2"/>
</dbReference>
<dbReference type="InterPro" id="IPR009057">
    <property type="entry name" value="Homeodomain-like_sf"/>
</dbReference>
<evidence type="ECO:0000259" key="7">
    <source>
        <dbReference type="PROSITE" id="PS50090"/>
    </source>
</evidence>
<keyword evidence="6" id="KW-0539">Nucleus</keyword>
<dbReference type="Proteomes" id="UP001140206">
    <property type="component" value="Chromosome 5"/>
</dbReference>
<dbReference type="FunFam" id="1.10.10.60:FF:000015">
    <property type="entry name" value="Transcription factor RAX3"/>
    <property type="match status" value="1"/>
</dbReference>
<comment type="caution">
    <text evidence="9">The sequence shown here is derived from an EMBL/GenBank/DDBJ whole genome shotgun (WGS) entry which is preliminary data.</text>
</comment>
<feature type="domain" description="HTH myb-type" evidence="8">
    <location>
        <begin position="9"/>
        <end position="65"/>
    </location>
</feature>
<dbReference type="FunFam" id="1.10.10.60:FF:000349">
    <property type="entry name" value="Transcription factor MYB39"/>
    <property type="match status" value="1"/>
</dbReference>
<dbReference type="GO" id="GO:0003677">
    <property type="term" value="F:DNA binding"/>
    <property type="evidence" value="ECO:0007669"/>
    <property type="project" value="UniProtKB-KW"/>
</dbReference>
<evidence type="ECO:0000256" key="1">
    <source>
        <dbReference type="ARBA" id="ARBA00004123"/>
    </source>
</evidence>
<dbReference type="EMBL" id="JAMFTS010000005">
    <property type="protein sequence ID" value="KAJ4746435.1"/>
    <property type="molecule type" value="Genomic_DNA"/>
</dbReference>